<comment type="caution">
    <text evidence="9">The sequence shown here is derived from an EMBL/GenBank/DDBJ whole genome shotgun (WGS) entry which is preliminary data.</text>
</comment>
<dbReference type="PANTHER" id="PTHR33693">
    <property type="entry name" value="TYPE-5 URACIL-DNA GLYCOSYLASE"/>
    <property type="match status" value="1"/>
</dbReference>
<dbReference type="InterPro" id="IPR005122">
    <property type="entry name" value="Uracil-DNA_glycosylase-like"/>
</dbReference>
<gene>
    <name evidence="9" type="ORF">GCM10022268_32010</name>
</gene>
<dbReference type="Gene3D" id="3.40.470.10">
    <property type="entry name" value="Uracil-DNA glycosylase-like domain"/>
    <property type="match status" value="1"/>
</dbReference>
<dbReference type="SMART" id="SM00986">
    <property type="entry name" value="UDG"/>
    <property type="match status" value="1"/>
</dbReference>
<keyword evidence="1" id="KW-0004">4Fe-4S</keyword>
<evidence type="ECO:0000256" key="4">
    <source>
        <dbReference type="ARBA" id="ARBA00022801"/>
    </source>
</evidence>
<dbReference type="PANTHER" id="PTHR33693:SF1">
    <property type="entry name" value="TYPE-4 URACIL-DNA GLYCOSYLASE"/>
    <property type="match status" value="1"/>
</dbReference>
<evidence type="ECO:0000256" key="1">
    <source>
        <dbReference type="ARBA" id="ARBA00022485"/>
    </source>
</evidence>
<dbReference type="Pfam" id="PF03167">
    <property type="entry name" value="UDG"/>
    <property type="match status" value="1"/>
</dbReference>
<protein>
    <recommendedName>
        <fullName evidence="8">Uracil-DNA glycosylase-like domain-containing protein</fullName>
    </recommendedName>
</protein>
<dbReference type="EMBL" id="BAABBF010000009">
    <property type="protein sequence ID" value="GAA3721372.1"/>
    <property type="molecule type" value="Genomic_DNA"/>
</dbReference>
<dbReference type="InterPro" id="IPR036895">
    <property type="entry name" value="Uracil-DNA_glycosylase-like_sf"/>
</dbReference>
<evidence type="ECO:0000256" key="7">
    <source>
        <dbReference type="ARBA" id="ARBA00023204"/>
    </source>
</evidence>
<organism evidence="9 10">
    <name type="scientific">Sphingomonas cynarae</name>
    <dbReference type="NCBI Taxonomy" id="930197"/>
    <lineage>
        <taxon>Bacteria</taxon>
        <taxon>Pseudomonadati</taxon>
        <taxon>Pseudomonadota</taxon>
        <taxon>Alphaproteobacteria</taxon>
        <taxon>Sphingomonadales</taxon>
        <taxon>Sphingomonadaceae</taxon>
        <taxon>Sphingomonas</taxon>
    </lineage>
</organism>
<dbReference type="Proteomes" id="UP001500523">
    <property type="component" value="Unassembled WGS sequence"/>
</dbReference>
<dbReference type="InterPro" id="IPR051536">
    <property type="entry name" value="UDG_Type-4/5"/>
</dbReference>
<keyword evidence="3" id="KW-0227">DNA damage</keyword>
<feature type="domain" description="Uracil-DNA glycosylase-like" evidence="8">
    <location>
        <begin position="97"/>
        <end position="249"/>
    </location>
</feature>
<evidence type="ECO:0000256" key="6">
    <source>
        <dbReference type="ARBA" id="ARBA00023014"/>
    </source>
</evidence>
<name>A0ABP7EPD7_9SPHN</name>
<proteinExistence type="predicted"/>
<keyword evidence="6" id="KW-0411">Iron-sulfur</keyword>
<dbReference type="SMART" id="SM00987">
    <property type="entry name" value="UreE_C"/>
    <property type="match status" value="1"/>
</dbReference>
<keyword evidence="5" id="KW-0408">Iron</keyword>
<keyword evidence="4" id="KW-0378">Hydrolase</keyword>
<evidence type="ECO:0000313" key="9">
    <source>
        <dbReference type="EMBL" id="GAA3721372.1"/>
    </source>
</evidence>
<keyword evidence="7" id="KW-0234">DNA repair</keyword>
<evidence type="ECO:0000259" key="8">
    <source>
        <dbReference type="SMART" id="SM00986"/>
    </source>
</evidence>
<accession>A0ABP7EPD7</accession>
<reference evidence="10" key="1">
    <citation type="journal article" date="2019" name="Int. J. Syst. Evol. Microbiol.">
        <title>The Global Catalogue of Microorganisms (GCM) 10K type strain sequencing project: providing services to taxonomists for standard genome sequencing and annotation.</title>
        <authorList>
            <consortium name="The Broad Institute Genomics Platform"/>
            <consortium name="The Broad Institute Genome Sequencing Center for Infectious Disease"/>
            <person name="Wu L."/>
            <person name="Ma J."/>
        </authorList>
    </citation>
    <scope>NUCLEOTIDE SEQUENCE [LARGE SCALE GENOMIC DNA]</scope>
    <source>
        <strain evidence="10">JCM 17498</strain>
    </source>
</reference>
<evidence type="ECO:0000313" key="10">
    <source>
        <dbReference type="Proteomes" id="UP001500523"/>
    </source>
</evidence>
<evidence type="ECO:0000256" key="5">
    <source>
        <dbReference type="ARBA" id="ARBA00023004"/>
    </source>
</evidence>
<evidence type="ECO:0000256" key="3">
    <source>
        <dbReference type="ARBA" id="ARBA00022763"/>
    </source>
</evidence>
<keyword evidence="10" id="KW-1185">Reference proteome</keyword>
<sequence length="257" mass="26940">MVGAISKLDRDNATGLTADDWASALDWWREAGVDVLVDDGVRDWFAAPPAPIAVTAATVAATAASAPAALPATLEAFAAWRLGADAPEAAWSGVSLAASGPAYAKIMVLVDCPDREDGDAGALLSGTTGRLFDRMLAAIGLSRETVHVAAVCARRPAAGRMPREIEARLGEVARHHIGLVAPERLLLLGDATARAVLGMDRQAAKGDLRAFNHDSGTTGAGTTGVVASLHPRLLIERPAMKAESWRDLQLLVKDWKQ</sequence>
<dbReference type="SUPFAM" id="SSF52141">
    <property type="entry name" value="Uracil-DNA glycosylase-like"/>
    <property type="match status" value="1"/>
</dbReference>
<evidence type="ECO:0000256" key="2">
    <source>
        <dbReference type="ARBA" id="ARBA00022723"/>
    </source>
</evidence>
<keyword evidence="2" id="KW-0479">Metal-binding</keyword>